<evidence type="ECO:0000256" key="1">
    <source>
        <dbReference type="ARBA" id="ARBA00023015"/>
    </source>
</evidence>
<gene>
    <name evidence="5" type="ORF">CUN48_19165</name>
</gene>
<keyword evidence="3" id="KW-0804">Transcription</keyword>
<keyword evidence="1" id="KW-0805">Transcription regulation</keyword>
<keyword evidence="2" id="KW-0731">Sigma factor</keyword>
<evidence type="ECO:0000313" key="5">
    <source>
        <dbReference type="EMBL" id="PJF45383.1"/>
    </source>
</evidence>
<reference evidence="5 6" key="1">
    <citation type="submission" date="2017-11" db="EMBL/GenBank/DDBJ databases">
        <title>Evolution of Phototrophy in the Chloroflexi Phylum Driven by Horizontal Gene Transfer.</title>
        <authorList>
            <person name="Ward L.M."/>
            <person name="Hemp J."/>
            <person name="Shih P.M."/>
            <person name="Mcglynn S.E."/>
            <person name="Fischer W."/>
        </authorList>
    </citation>
    <scope>NUCLEOTIDE SEQUENCE [LARGE SCALE GENOMIC DNA]</scope>
    <source>
        <strain evidence="5">JP3_7</strain>
    </source>
</reference>
<sequence>MDATTTDAALVERARRELPYRTGAFEALMRRHGGRIRALAMRFAHNPADAEDLAQEVMLKVFFELPRFRGEAAFTTWLWRLTANLCID</sequence>
<name>A0A2M8Q6G8_9CHLR</name>
<feature type="non-terminal residue" evidence="5">
    <location>
        <position position="88"/>
    </location>
</feature>
<dbReference type="SUPFAM" id="SSF88946">
    <property type="entry name" value="Sigma2 domain of RNA polymerase sigma factors"/>
    <property type="match status" value="1"/>
</dbReference>
<proteinExistence type="predicted"/>
<dbReference type="Proteomes" id="UP000230790">
    <property type="component" value="Unassembled WGS sequence"/>
</dbReference>
<dbReference type="EMBL" id="PGTN01001149">
    <property type="protein sequence ID" value="PJF45383.1"/>
    <property type="molecule type" value="Genomic_DNA"/>
</dbReference>
<protein>
    <recommendedName>
        <fullName evidence="4">RNA polymerase sigma-70 region 2 domain-containing protein</fullName>
    </recommendedName>
</protein>
<dbReference type="GO" id="GO:0006352">
    <property type="term" value="P:DNA-templated transcription initiation"/>
    <property type="evidence" value="ECO:0007669"/>
    <property type="project" value="InterPro"/>
</dbReference>
<evidence type="ECO:0000313" key="6">
    <source>
        <dbReference type="Proteomes" id="UP000230790"/>
    </source>
</evidence>
<dbReference type="Gene3D" id="1.10.1740.10">
    <property type="match status" value="1"/>
</dbReference>
<dbReference type="PANTHER" id="PTHR43133">
    <property type="entry name" value="RNA POLYMERASE ECF-TYPE SIGMA FACTO"/>
    <property type="match status" value="1"/>
</dbReference>
<dbReference type="PANTHER" id="PTHR43133:SF51">
    <property type="entry name" value="RNA POLYMERASE SIGMA FACTOR"/>
    <property type="match status" value="1"/>
</dbReference>
<comment type="caution">
    <text evidence="5">The sequence shown here is derived from an EMBL/GenBank/DDBJ whole genome shotgun (WGS) entry which is preliminary data.</text>
</comment>
<feature type="domain" description="RNA polymerase sigma-70 region 2" evidence="4">
    <location>
        <begin position="28"/>
        <end position="88"/>
    </location>
</feature>
<dbReference type="GO" id="GO:0016987">
    <property type="term" value="F:sigma factor activity"/>
    <property type="evidence" value="ECO:0007669"/>
    <property type="project" value="UniProtKB-KW"/>
</dbReference>
<dbReference type="InterPro" id="IPR013325">
    <property type="entry name" value="RNA_pol_sigma_r2"/>
</dbReference>
<dbReference type="AlphaFoldDB" id="A0A2M8Q6G8"/>
<dbReference type="InterPro" id="IPR039425">
    <property type="entry name" value="RNA_pol_sigma-70-like"/>
</dbReference>
<organism evidence="5 6">
    <name type="scientific">Candidatus Thermofonsia Clade 3 bacterium</name>
    <dbReference type="NCBI Taxonomy" id="2364212"/>
    <lineage>
        <taxon>Bacteria</taxon>
        <taxon>Bacillati</taxon>
        <taxon>Chloroflexota</taxon>
        <taxon>Candidatus Thermofontia</taxon>
        <taxon>Candidatus Thermofonsia Clade 3</taxon>
    </lineage>
</organism>
<dbReference type="InterPro" id="IPR007627">
    <property type="entry name" value="RNA_pol_sigma70_r2"/>
</dbReference>
<dbReference type="NCBIfam" id="TIGR02937">
    <property type="entry name" value="sigma70-ECF"/>
    <property type="match status" value="1"/>
</dbReference>
<evidence type="ECO:0000256" key="3">
    <source>
        <dbReference type="ARBA" id="ARBA00023163"/>
    </source>
</evidence>
<accession>A0A2M8Q6G8</accession>
<dbReference type="Pfam" id="PF04542">
    <property type="entry name" value="Sigma70_r2"/>
    <property type="match status" value="1"/>
</dbReference>
<evidence type="ECO:0000256" key="2">
    <source>
        <dbReference type="ARBA" id="ARBA00023082"/>
    </source>
</evidence>
<evidence type="ECO:0000259" key="4">
    <source>
        <dbReference type="Pfam" id="PF04542"/>
    </source>
</evidence>
<dbReference type="InterPro" id="IPR014284">
    <property type="entry name" value="RNA_pol_sigma-70_dom"/>
</dbReference>